<dbReference type="InterPro" id="IPR001972">
    <property type="entry name" value="Stomatin_HflK_fam"/>
</dbReference>
<feature type="transmembrane region" description="Helical" evidence="6">
    <location>
        <begin position="6"/>
        <end position="29"/>
    </location>
</feature>
<reference evidence="8 9" key="1">
    <citation type="submission" date="2017-11" db="EMBL/GenBank/DDBJ databases">
        <title>Genomic Encyclopedia of Archaeal and Bacterial Type Strains, Phase II (KMG-II): From Individual Species to Whole Genera.</title>
        <authorList>
            <person name="Goeker M."/>
        </authorList>
    </citation>
    <scope>NUCLEOTIDE SEQUENCE [LARGE SCALE GENOMIC DNA]</scope>
    <source>
        <strain evidence="8 9">DSM 27393</strain>
    </source>
</reference>
<dbReference type="GO" id="GO:0008233">
    <property type="term" value="F:peptidase activity"/>
    <property type="evidence" value="ECO:0007669"/>
    <property type="project" value="UniProtKB-KW"/>
</dbReference>
<keyword evidence="5 6" id="KW-0472">Membrane</keyword>
<dbReference type="Gene3D" id="3.30.479.30">
    <property type="entry name" value="Band 7 domain"/>
    <property type="match status" value="1"/>
</dbReference>
<name>A0A2M9CJS9_9MICO</name>
<proteinExistence type="inferred from homology"/>
<gene>
    <name evidence="8" type="ORF">CLV46_1716</name>
</gene>
<evidence type="ECO:0000256" key="4">
    <source>
        <dbReference type="ARBA" id="ARBA00022989"/>
    </source>
</evidence>
<dbReference type="FunFam" id="3.30.479.30:FF:000004">
    <property type="entry name" value="Putative membrane protease family, stomatin"/>
    <property type="match status" value="1"/>
</dbReference>
<evidence type="ECO:0000256" key="5">
    <source>
        <dbReference type="ARBA" id="ARBA00023136"/>
    </source>
</evidence>
<dbReference type="InterPro" id="IPR050710">
    <property type="entry name" value="Band7/mec-2_domain"/>
</dbReference>
<evidence type="ECO:0000256" key="1">
    <source>
        <dbReference type="ARBA" id="ARBA00004167"/>
    </source>
</evidence>
<dbReference type="CDD" id="cd08829">
    <property type="entry name" value="SPFH_paraslipin"/>
    <property type="match status" value="1"/>
</dbReference>
<dbReference type="RefSeq" id="WP_100364375.1">
    <property type="nucleotide sequence ID" value="NZ_PGFF01000001.1"/>
</dbReference>
<dbReference type="PROSITE" id="PS01270">
    <property type="entry name" value="BAND_7"/>
    <property type="match status" value="1"/>
</dbReference>
<dbReference type="OrthoDB" id="9809197at2"/>
<keyword evidence="3 6" id="KW-0812">Transmembrane</keyword>
<keyword evidence="9" id="KW-1185">Reference proteome</keyword>
<dbReference type="AlphaFoldDB" id="A0A2M9CJS9"/>
<sequence length="305" mass="33326">MIDPGAFIGQIFVIALLVVLAIFVIIVLIRAIRIIPQANAGVVERLGKYHKTLMPGLNILVPFIDRVRPLIDMREQVVSFPPQPVITEDNLVVSIDTVVYFQVTDARAATYEINNYLGAVEQLTTTTLRNVVGGLNLEEALTSRDEINGQLRIVLDEATGKWGIRVGRVELKAIDPPVSIQDSMEKQMRAERDKRAAILISEGTKQSAILEAEGARQAEILRAEGQAQAAVLRSQGEAQAITTVFKAIHDGNPDEKLLAYQYLQTLPKLAEGSSNKLWIIPSELTEAVKGIGEGFLGGRTTPPAD</sequence>
<dbReference type="GO" id="GO:0098552">
    <property type="term" value="C:side of membrane"/>
    <property type="evidence" value="ECO:0007669"/>
    <property type="project" value="UniProtKB-ARBA"/>
</dbReference>
<dbReference type="Proteomes" id="UP000228758">
    <property type="component" value="Unassembled WGS sequence"/>
</dbReference>
<evidence type="ECO:0000256" key="2">
    <source>
        <dbReference type="ARBA" id="ARBA00008164"/>
    </source>
</evidence>
<evidence type="ECO:0000259" key="7">
    <source>
        <dbReference type="SMART" id="SM00244"/>
    </source>
</evidence>
<evidence type="ECO:0000256" key="3">
    <source>
        <dbReference type="ARBA" id="ARBA00022692"/>
    </source>
</evidence>
<protein>
    <submittedName>
        <fullName evidence="8">Regulator of protease activity HflC (Stomatin/prohibitin superfamily)</fullName>
    </submittedName>
</protein>
<dbReference type="PANTHER" id="PTHR43327:SF10">
    <property type="entry name" value="STOMATIN-LIKE PROTEIN 2, MITOCHONDRIAL"/>
    <property type="match status" value="1"/>
</dbReference>
<feature type="domain" description="Band 7" evidence="7">
    <location>
        <begin position="30"/>
        <end position="188"/>
    </location>
</feature>
<dbReference type="Pfam" id="PF01145">
    <property type="entry name" value="Band_7"/>
    <property type="match status" value="1"/>
</dbReference>
<evidence type="ECO:0000256" key="6">
    <source>
        <dbReference type="SAM" id="Phobius"/>
    </source>
</evidence>
<dbReference type="PANTHER" id="PTHR43327">
    <property type="entry name" value="STOMATIN-LIKE PROTEIN 2, MITOCHONDRIAL"/>
    <property type="match status" value="1"/>
</dbReference>
<dbReference type="GO" id="GO:0005886">
    <property type="term" value="C:plasma membrane"/>
    <property type="evidence" value="ECO:0007669"/>
    <property type="project" value="UniProtKB-ARBA"/>
</dbReference>
<comment type="subcellular location">
    <subcellularLocation>
        <location evidence="1">Membrane</location>
        <topology evidence="1">Single-pass membrane protein</topology>
    </subcellularLocation>
</comment>
<dbReference type="InterPro" id="IPR001107">
    <property type="entry name" value="Band_7"/>
</dbReference>
<evidence type="ECO:0000313" key="8">
    <source>
        <dbReference type="EMBL" id="PJJ72152.1"/>
    </source>
</evidence>
<dbReference type="InterPro" id="IPR036013">
    <property type="entry name" value="Band_7/SPFH_dom_sf"/>
</dbReference>
<dbReference type="PRINTS" id="PR00721">
    <property type="entry name" value="STOMATIN"/>
</dbReference>
<keyword evidence="8" id="KW-0645">Protease</keyword>
<dbReference type="InterPro" id="IPR018080">
    <property type="entry name" value="Band_7/stomatin-like_CS"/>
</dbReference>
<accession>A0A2M9CJS9</accession>
<organism evidence="8 9">
    <name type="scientific">Diaminobutyricimonas aerilata</name>
    <dbReference type="NCBI Taxonomy" id="1162967"/>
    <lineage>
        <taxon>Bacteria</taxon>
        <taxon>Bacillati</taxon>
        <taxon>Actinomycetota</taxon>
        <taxon>Actinomycetes</taxon>
        <taxon>Micrococcales</taxon>
        <taxon>Microbacteriaceae</taxon>
        <taxon>Diaminobutyricimonas</taxon>
    </lineage>
</organism>
<dbReference type="GO" id="GO:0006508">
    <property type="term" value="P:proteolysis"/>
    <property type="evidence" value="ECO:0007669"/>
    <property type="project" value="UniProtKB-KW"/>
</dbReference>
<dbReference type="SUPFAM" id="SSF117892">
    <property type="entry name" value="Band 7/SPFH domain"/>
    <property type="match status" value="1"/>
</dbReference>
<comment type="caution">
    <text evidence="8">The sequence shown here is derived from an EMBL/GenBank/DDBJ whole genome shotgun (WGS) entry which is preliminary data.</text>
</comment>
<keyword evidence="8" id="KW-0378">Hydrolase</keyword>
<dbReference type="SMART" id="SM00244">
    <property type="entry name" value="PHB"/>
    <property type="match status" value="1"/>
</dbReference>
<evidence type="ECO:0000313" key="9">
    <source>
        <dbReference type="Proteomes" id="UP000228758"/>
    </source>
</evidence>
<keyword evidence="4 6" id="KW-1133">Transmembrane helix</keyword>
<dbReference type="EMBL" id="PGFF01000001">
    <property type="protein sequence ID" value="PJJ72152.1"/>
    <property type="molecule type" value="Genomic_DNA"/>
</dbReference>
<comment type="similarity">
    <text evidence="2">Belongs to the band 7/mec-2 family.</text>
</comment>